<evidence type="ECO:0000259" key="1">
    <source>
        <dbReference type="Pfam" id="PF12680"/>
    </source>
</evidence>
<dbReference type="InterPro" id="IPR032710">
    <property type="entry name" value="NTF2-like_dom_sf"/>
</dbReference>
<dbReference type="SUPFAM" id="SSF54427">
    <property type="entry name" value="NTF2-like"/>
    <property type="match status" value="1"/>
</dbReference>
<dbReference type="Pfam" id="PF12680">
    <property type="entry name" value="SnoaL_2"/>
    <property type="match status" value="1"/>
</dbReference>
<reference evidence="2 3" key="1">
    <citation type="journal article" date="2011" name="Int. J. Syst. Evol. Microbiol.">
        <title>Relationship of Bacillus amyloliquefaciens clades associated with strains DSM 7T and FZB42T: a proposal for Bacillus amyloliquefaciens subsp. amyloliquefaciens subsp. nov. and Bacillus amyloliquefaciens subsp. plantarum subsp. nov. based on complete genome sequence comparisons.</title>
        <authorList>
            <person name="Borriss R."/>
            <person name="Chen X.H."/>
            <person name="Rueckert C."/>
            <person name="Blom J."/>
            <person name="Becker A."/>
            <person name="Baumgarth B."/>
            <person name="Fan B."/>
            <person name="Pukall R."/>
            <person name="Schumann P."/>
            <person name="Sproer C."/>
            <person name="Junge H."/>
            <person name="Vater J."/>
            <person name="Puhler A."/>
            <person name="Klenk H.P."/>
        </authorList>
    </citation>
    <scope>NUCLEOTIDE SEQUENCE [LARGE SCALE GENOMIC DNA]</scope>
    <source>
        <strain evidence="3">DSM 7</strain>
    </source>
</reference>
<feature type="domain" description="SnoaL-like" evidence="1">
    <location>
        <begin position="10"/>
        <end position="88"/>
    </location>
</feature>
<dbReference type="Proteomes" id="UP000006562">
    <property type="component" value="Chromosome"/>
</dbReference>
<name>A0A9P1NJW3_BACAS</name>
<evidence type="ECO:0000313" key="2">
    <source>
        <dbReference type="EMBL" id="CBI44770.1"/>
    </source>
</evidence>
<protein>
    <recommendedName>
        <fullName evidence="1">SnoaL-like domain-containing protein</fullName>
    </recommendedName>
</protein>
<dbReference type="RefSeq" id="WP_013354024.1">
    <property type="nucleotide sequence ID" value="NC_014551.1"/>
</dbReference>
<gene>
    <name evidence="2" type="ordered locus">BAMF_3644</name>
</gene>
<evidence type="ECO:0000313" key="3">
    <source>
        <dbReference type="Proteomes" id="UP000006562"/>
    </source>
</evidence>
<accession>A0A9P1NJW3</accession>
<organism evidence="2 3">
    <name type="scientific">Bacillus amyloliquefaciens (strain ATCC 23350 / DSM 7 / BCRC 11601 / CCUG 28519 / NBRC 15535 / NRRL B-14393 / F)</name>
    <dbReference type="NCBI Taxonomy" id="692420"/>
    <lineage>
        <taxon>Bacteria</taxon>
        <taxon>Bacillati</taxon>
        <taxon>Bacillota</taxon>
        <taxon>Bacilli</taxon>
        <taxon>Bacillales</taxon>
        <taxon>Bacillaceae</taxon>
        <taxon>Bacillus</taxon>
        <taxon>Bacillus amyloliquefaciens group</taxon>
    </lineage>
</organism>
<dbReference type="Gene3D" id="3.10.450.50">
    <property type="match status" value="1"/>
</dbReference>
<reference evidence="3" key="2">
    <citation type="journal article" date="2011" name="J. Biotechnol.">
        <title>Genome sequence of B. amyloliquefaciens type strain DSM7(T) reveals differences to plant-associated B. amyloliquefaciens FZB42.</title>
        <authorList>
            <person name="Ruckert C."/>
            <person name="Blom J."/>
            <person name="Chen X."/>
            <person name="Reva O."/>
            <person name="Borriss R."/>
        </authorList>
    </citation>
    <scope>NUCLEOTIDE SEQUENCE [LARGE SCALE GENOMIC DNA]</scope>
    <source>
        <strain evidence="3">DSM 7</strain>
    </source>
</reference>
<dbReference type="EMBL" id="FN597644">
    <property type="protein sequence ID" value="CBI44770.1"/>
    <property type="molecule type" value="Genomic_DNA"/>
</dbReference>
<dbReference type="KEGG" id="bao:BAMF_3644"/>
<keyword evidence="3" id="KW-1185">Reference proteome</keyword>
<proteinExistence type="predicted"/>
<sequence>MEPNALPQVIQEFIAASNKPDPDAYIDCFSEDALIFDEGKVWAGKSAIRKWSAEHHFDANVTLDLQRHRQDQGEITAVFKVDGDFDKTSLPNPLYLDFYFQIHNHKIKQLAIQLSTGPEQTETVTQIRNQEEHKNDSK</sequence>
<dbReference type="AlphaFoldDB" id="A0A9P1NJW3"/>
<dbReference type="InterPro" id="IPR037401">
    <property type="entry name" value="SnoaL-like"/>
</dbReference>